<dbReference type="RefSeq" id="XP_041551367.1">
    <property type="nucleotide sequence ID" value="XM_041698155.1"/>
</dbReference>
<dbReference type="SUPFAM" id="SSF57701">
    <property type="entry name" value="Zn2/Cys6 DNA-binding domain"/>
    <property type="match status" value="1"/>
</dbReference>
<dbReference type="GO" id="GO:0000981">
    <property type="term" value="F:DNA-binding transcription factor activity, RNA polymerase II-specific"/>
    <property type="evidence" value="ECO:0007669"/>
    <property type="project" value="InterPro"/>
</dbReference>
<dbReference type="KEGG" id="apuu:APUU_12001S"/>
<reference evidence="7" key="1">
    <citation type="submission" date="2021-01" db="EMBL/GenBank/DDBJ databases">
        <authorList>
            <consortium name="Aspergillus puulaauensis MK2 genome sequencing consortium"/>
            <person name="Kazuki M."/>
            <person name="Futagami T."/>
        </authorList>
    </citation>
    <scope>NUCLEOTIDE SEQUENCE</scope>
    <source>
        <strain evidence="7">MK2</strain>
    </source>
</reference>
<keyword evidence="1" id="KW-0479">Metal-binding</keyword>
<dbReference type="Pfam" id="PF00172">
    <property type="entry name" value="Zn_clus"/>
    <property type="match status" value="1"/>
</dbReference>
<evidence type="ECO:0000256" key="5">
    <source>
        <dbReference type="ARBA" id="ARBA00023242"/>
    </source>
</evidence>
<reference evidence="7" key="2">
    <citation type="submission" date="2021-02" db="EMBL/GenBank/DDBJ databases">
        <title>Aspergillus puulaauensis MK2 genome sequence.</title>
        <authorList>
            <person name="Futagami T."/>
            <person name="Mori K."/>
            <person name="Kadooka C."/>
            <person name="Tanaka T."/>
        </authorList>
    </citation>
    <scope>NUCLEOTIDE SEQUENCE</scope>
    <source>
        <strain evidence="7">MK2</strain>
    </source>
</reference>
<dbReference type="PROSITE" id="PS00463">
    <property type="entry name" value="ZN2_CY6_FUNGAL_1"/>
    <property type="match status" value="1"/>
</dbReference>
<evidence type="ECO:0000256" key="3">
    <source>
        <dbReference type="ARBA" id="ARBA00023125"/>
    </source>
</evidence>
<dbReference type="OrthoDB" id="2943660at2759"/>
<dbReference type="Proteomes" id="UP000654913">
    <property type="component" value="Chromosome 1"/>
</dbReference>
<keyword evidence="4" id="KW-0804">Transcription</keyword>
<dbReference type="PRINTS" id="PR00755">
    <property type="entry name" value="AFLATOXINBRP"/>
</dbReference>
<evidence type="ECO:0000256" key="1">
    <source>
        <dbReference type="ARBA" id="ARBA00022723"/>
    </source>
</evidence>
<name>A0A7R7XDR4_9EURO</name>
<dbReference type="InterPro" id="IPR013700">
    <property type="entry name" value="AflR"/>
</dbReference>
<dbReference type="GO" id="GO:0005634">
    <property type="term" value="C:nucleus"/>
    <property type="evidence" value="ECO:0007669"/>
    <property type="project" value="InterPro"/>
</dbReference>
<evidence type="ECO:0000256" key="4">
    <source>
        <dbReference type="ARBA" id="ARBA00023163"/>
    </source>
</evidence>
<dbReference type="PANTHER" id="PTHR31069:SF31">
    <property type="entry name" value="MONODICTYPHENONE CLUSTER TRANSCRIPTION FACTOR-RELATED"/>
    <property type="match status" value="1"/>
</dbReference>
<protein>
    <recommendedName>
        <fullName evidence="6">Zn(2)-C6 fungal-type domain-containing protein</fullName>
    </recommendedName>
</protein>
<dbReference type="Gene3D" id="4.10.240.10">
    <property type="entry name" value="Zn(2)-C6 fungal-type DNA-binding domain"/>
    <property type="match status" value="1"/>
</dbReference>
<dbReference type="GeneID" id="64969178"/>
<dbReference type="InterPro" id="IPR036864">
    <property type="entry name" value="Zn2-C6_fun-type_DNA-bd_sf"/>
</dbReference>
<dbReference type="CDD" id="cd00067">
    <property type="entry name" value="GAL4"/>
    <property type="match status" value="1"/>
</dbReference>
<dbReference type="Pfam" id="PF08493">
    <property type="entry name" value="AflR"/>
    <property type="match status" value="1"/>
</dbReference>
<dbReference type="InterPro" id="IPR050675">
    <property type="entry name" value="OAF3"/>
</dbReference>
<organism evidence="7 8">
    <name type="scientific">Aspergillus puulaauensis</name>
    <dbReference type="NCBI Taxonomy" id="1220207"/>
    <lineage>
        <taxon>Eukaryota</taxon>
        <taxon>Fungi</taxon>
        <taxon>Dikarya</taxon>
        <taxon>Ascomycota</taxon>
        <taxon>Pezizomycotina</taxon>
        <taxon>Eurotiomycetes</taxon>
        <taxon>Eurotiomycetidae</taxon>
        <taxon>Eurotiales</taxon>
        <taxon>Aspergillaceae</taxon>
        <taxon>Aspergillus</taxon>
    </lineage>
</organism>
<dbReference type="PROSITE" id="PS50048">
    <property type="entry name" value="ZN2_CY6_FUNGAL_2"/>
    <property type="match status" value="1"/>
</dbReference>
<dbReference type="SMART" id="SM00066">
    <property type="entry name" value="GAL4"/>
    <property type="match status" value="1"/>
</dbReference>
<keyword evidence="2" id="KW-0805">Transcription regulation</keyword>
<proteinExistence type="predicted"/>
<accession>A0A7R7XDR4</accession>
<dbReference type="EMBL" id="AP024443">
    <property type="protein sequence ID" value="BCS19173.1"/>
    <property type="molecule type" value="Genomic_DNA"/>
</dbReference>
<dbReference type="PANTHER" id="PTHR31069">
    <property type="entry name" value="OLEATE-ACTIVATED TRANSCRIPTION FACTOR 1-RELATED"/>
    <property type="match status" value="1"/>
</dbReference>
<evidence type="ECO:0000259" key="6">
    <source>
        <dbReference type="PROSITE" id="PS50048"/>
    </source>
</evidence>
<evidence type="ECO:0000313" key="8">
    <source>
        <dbReference type="Proteomes" id="UP000654913"/>
    </source>
</evidence>
<dbReference type="InterPro" id="IPR001138">
    <property type="entry name" value="Zn2Cys6_DnaBD"/>
</dbReference>
<feature type="domain" description="Zn(2)-C6 fungal-type" evidence="6">
    <location>
        <begin position="25"/>
        <end position="55"/>
    </location>
</feature>
<gene>
    <name evidence="7" type="ORF">APUU_12001S</name>
</gene>
<evidence type="ECO:0000256" key="2">
    <source>
        <dbReference type="ARBA" id="ARBA00023015"/>
    </source>
</evidence>
<dbReference type="GO" id="GO:0003677">
    <property type="term" value="F:DNA binding"/>
    <property type="evidence" value="ECO:0007669"/>
    <property type="project" value="UniProtKB-KW"/>
</dbReference>
<keyword evidence="5" id="KW-0539">Nucleus</keyword>
<dbReference type="AlphaFoldDB" id="A0A7R7XDR4"/>
<sequence>MFMMATLSADGISPIQPPPVKLRGSCQTCAQSKLKCSQDKPTCARCAKRGTTCQYLVSKRAGRKQGSRTGSLKTLKTDYQSMSVEENDSRNGLLDASTHLMQYALQQDRSLDACRENYHHQRTPSYPESIPSLLSSAGPATSATTPLTFGHPEFDSFLASPVSLSFLDAPDVDYFSGAQVNFRDLDGIPDPSFFSPSDPIPMLEDNILKSPFVANSPGPGTIQPCSPPLPEISPSGDPPQCFCFARSLSLLRELFPNPSLNCRATSTDDKNCPNHPTIQQVIAQNEQTIQDINQILQCPCSQDGYTLTILALIVFKILAWYGAIALDAPMSDDSQTFTEQVDRAPAVIRGYHLEGEDQGRMAAQLVLSELYPVQSLVNTLYQRLKDQVSQGRLLTGPDIVPVGAHGHESILPLHLLDKLAVDLGTRLRGLSNEIVERLRRGW</sequence>
<evidence type="ECO:0000313" key="7">
    <source>
        <dbReference type="EMBL" id="BCS19173.1"/>
    </source>
</evidence>
<keyword evidence="8" id="KW-1185">Reference proteome</keyword>
<keyword evidence="3" id="KW-0238">DNA-binding</keyword>
<dbReference type="GO" id="GO:0045122">
    <property type="term" value="P:aflatoxin biosynthetic process"/>
    <property type="evidence" value="ECO:0007669"/>
    <property type="project" value="InterPro"/>
</dbReference>
<dbReference type="GO" id="GO:0008270">
    <property type="term" value="F:zinc ion binding"/>
    <property type="evidence" value="ECO:0007669"/>
    <property type="project" value="InterPro"/>
</dbReference>